<organism evidence="1 2">
    <name type="scientific">Bradyrhizobium sacchari</name>
    <dbReference type="NCBI Taxonomy" id="1399419"/>
    <lineage>
        <taxon>Bacteria</taxon>
        <taxon>Pseudomonadati</taxon>
        <taxon>Pseudomonadota</taxon>
        <taxon>Alphaproteobacteria</taxon>
        <taxon>Hyphomicrobiales</taxon>
        <taxon>Nitrobacteraceae</taxon>
        <taxon>Bradyrhizobium</taxon>
    </lineage>
</organism>
<comment type="caution">
    <text evidence="1">The sequence shown here is derived from an EMBL/GenBank/DDBJ whole genome shotgun (WGS) entry which is preliminary data.</text>
</comment>
<name>A0A560JRM2_9BRAD</name>
<gene>
    <name evidence="1" type="ORF">FBZ95_1055</name>
</gene>
<protein>
    <submittedName>
        <fullName evidence="1">Uncharacterized protein</fullName>
    </submittedName>
</protein>
<proteinExistence type="predicted"/>
<dbReference type="STRING" id="1399419.A5906_30835"/>
<evidence type="ECO:0000313" key="2">
    <source>
        <dbReference type="Proteomes" id="UP000315914"/>
    </source>
</evidence>
<dbReference type="Proteomes" id="UP000315914">
    <property type="component" value="Unassembled WGS sequence"/>
</dbReference>
<dbReference type="AlphaFoldDB" id="A0A560JRM2"/>
<accession>A0A560JRM2</accession>
<reference evidence="1 2" key="1">
    <citation type="submission" date="2019-06" db="EMBL/GenBank/DDBJ databases">
        <title>Genomic Encyclopedia of Type Strains, Phase IV (KMG-V): Genome sequencing to study the core and pangenomes of soil and plant-associated prokaryotes.</title>
        <authorList>
            <person name="Whitman W."/>
        </authorList>
    </citation>
    <scope>NUCLEOTIDE SEQUENCE [LARGE SCALE GENOMIC DNA]</scope>
    <source>
        <strain evidence="1 2">BR 10556</strain>
    </source>
</reference>
<sequence length="119" mass="12554">MMRSRSEVVRSTTGGASFVAAAGVASAAADMSVDVTDDDALPVPLDGPSDKLAAMMRVFRDRAESIAAETGDPLEEIGLASKDVMEALNVDRKRSGLDELKERTAVPRLLAKLVKTHVG</sequence>
<keyword evidence="2" id="KW-1185">Reference proteome</keyword>
<dbReference type="EMBL" id="VITW01000005">
    <property type="protein sequence ID" value="TWB73755.1"/>
    <property type="molecule type" value="Genomic_DNA"/>
</dbReference>
<evidence type="ECO:0000313" key="1">
    <source>
        <dbReference type="EMBL" id="TWB73755.1"/>
    </source>
</evidence>